<evidence type="ECO:0000256" key="8">
    <source>
        <dbReference type="PROSITE-ProRule" id="PRU00169"/>
    </source>
</evidence>
<evidence type="ECO:0000256" key="4">
    <source>
        <dbReference type="ARBA" id="ARBA00023012"/>
    </source>
</evidence>
<dbReference type="SMART" id="SM00448">
    <property type="entry name" value="REC"/>
    <property type="match status" value="1"/>
</dbReference>
<evidence type="ECO:0000256" key="6">
    <source>
        <dbReference type="ARBA" id="ARBA00023125"/>
    </source>
</evidence>
<evidence type="ECO:0000256" key="3">
    <source>
        <dbReference type="ARBA" id="ARBA00022553"/>
    </source>
</evidence>
<dbReference type="InterPro" id="IPR051552">
    <property type="entry name" value="HptR"/>
</dbReference>
<dbReference type="PANTHER" id="PTHR42713">
    <property type="entry name" value="HISTIDINE KINASE-RELATED"/>
    <property type="match status" value="1"/>
</dbReference>
<evidence type="ECO:0000259" key="10">
    <source>
        <dbReference type="PROSITE" id="PS50110"/>
    </source>
</evidence>
<evidence type="ECO:0000256" key="7">
    <source>
        <dbReference type="ARBA" id="ARBA00023163"/>
    </source>
</evidence>
<dbReference type="PANTHER" id="PTHR42713:SF3">
    <property type="entry name" value="TRANSCRIPTIONAL REGULATORY PROTEIN HPTR"/>
    <property type="match status" value="1"/>
</dbReference>
<dbReference type="SUPFAM" id="SSF52172">
    <property type="entry name" value="CheY-like"/>
    <property type="match status" value="1"/>
</dbReference>
<feature type="modified residue" description="4-aspartylphosphate" evidence="8">
    <location>
        <position position="55"/>
    </location>
</feature>
<evidence type="ECO:0000313" key="12">
    <source>
        <dbReference type="Proteomes" id="UP000658690"/>
    </source>
</evidence>
<sequence>MYKIAIVDDEELVREGIEELIQWKDHGFDFLGSFENGLDALEAFEEFVPDVVLTDIYMPFMDGLELTRQIVDKYPYAKVIMLTGYDEFEYVQQAIKLRVYDYLLKPISSKQLRAVLDKVKLEMDEEFRQKEDLNKLKIQLNLSLPLLRERFLESMVTSVLKKEVLEEKLALFDIKLSGTCCMAVVIDVDDFGERSNSFTATEQELMRFAVYNIVEEIMDEEKCGLVFRSRDDKIVSILFSEDMNSVYTLAQTLSEETRQCVKKFLKFTVTIGIGTACSSLHEIALSYQKAIAALDYRFLLGKDNVISLSDLEGNDHRPAEIQIEWEKKLVLVLKTGTVKEVNVVIEDCMQNLKLSRIPMQSCMIYIQKISVTLMSTINELGGLELLGNPINPFAEINTCKTLDEIEMWLKEICKKVIGCIAGKRNNISSLKVGMAEEYIMGNYSNETLSVNDVCQHLQMSPSYFGTIFKTHTGETLIEYLTRIRIEKAMELLKYTDLKTYEIANKIGYRDPHYFSLIFKKKTGLSPTEYRERISKEL</sequence>
<evidence type="ECO:0000256" key="1">
    <source>
        <dbReference type="ARBA" id="ARBA00004496"/>
    </source>
</evidence>
<dbReference type="InterPro" id="IPR041522">
    <property type="entry name" value="CdaR_GGDEF"/>
</dbReference>
<feature type="domain" description="Response regulatory" evidence="10">
    <location>
        <begin position="3"/>
        <end position="120"/>
    </location>
</feature>
<evidence type="ECO:0000313" key="11">
    <source>
        <dbReference type="EMBL" id="NOU88728.1"/>
    </source>
</evidence>
<evidence type="ECO:0000256" key="2">
    <source>
        <dbReference type="ARBA" id="ARBA00022490"/>
    </source>
</evidence>
<evidence type="ECO:0000256" key="5">
    <source>
        <dbReference type="ARBA" id="ARBA00023015"/>
    </source>
</evidence>
<keyword evidence="3 8" id="KW-0597">Phosphoprotein</keyword>
<accession>A0ABX1Z657</accession>
<dbReference type="Pfam" id="PF00072">
    <property type="entry name" value="Response_reg"/>
    <property type="match status" value="1"/>
</dbReference>
<keyword evidence="7" id="KW-0804">Transcription</keyword>
<dbReference type="PRINTS" id="PR00032">
    <property type="entry name" value="HTHARAC"/>
</dbReference>
<evidence type="ECO:0000259" key="9">
    <source>
        <dbReference type="PROSITE" id="PS01124"/>
    </source>
</evidence>
<dbReference type="InterPro" id="IPR018060">
    <property type="entry name" value="HTH_AraC"/>
</dbReference>
<dbReference type="CDD" id="cd17536">
    <property type="entry name" value="REC_YesN-like"/>
    <property type="match status" value="1"/>
</dbReference>
<reference evidence="11 12" key="1">
    <citation type="submission" date="2019-10" db="EMBL/GenBank/DDBJ databases">
        <title>Description of Paenibacillus choica sp. nov.</title>
        <authorList>
            <person name="Carlier A."/>
            <person name="Qi S."/>
        </authorList>
    </citation>
    <scope>NUCLEOTIDE SEQUENCE [LARGE SCALE GENOMIC DNA]</scope>
    <source>
        <strain evidence="11 12">LMG 31460</strain>
    </source>
</reference>
<gene>
    <name evidence="11" type="ORF">GC102_23680</name>
</gene>
<dbReference type="PROSITE" id="PS01124">
    <property type="entry name" value="HTH_ARAC_FAMILY_2"/>
    <property type="match status" value="1"/>
</dbReference>
<comment type="subcellular location">
    <subcellularLocation>
        <location evidence="1">Cytoplasm</location>
    </subcellularLocation>
</comment>
<dbReference type="Pfam" id="PF17853">
    <property type="entry name" value="GGDEF_2"/>
    <property type="match status" value="1"/>
</dbReference>
<dbReference type="InterPro" id="IPR009057">
    <property type="entry name" value="Homeodomain-like_sf"/>
</dbReference>
<name>A0ABX1Z657_9BACL</name>
<keyword evidence="12" id="KW-1185">Reference proteome</keyword>
<dbReference type="Pfam" id="PF12833">
    <property type="entry name" value="HTH_18"/>
    <property type="match status" value="1"/>
</dbReference>
<dbReference type="PROSITE" id="PS50110">
    <property type="entry name" value="RESPONSE_REGULATORY"/>
    <property type="match status" value="1"/>
</dbReference>
<dbReference type="InterPro" id="IPR001789">
    <property type="entry name" value="Sig_transdc_resp-reg_receiver"/>
</dbReference>
<dbReference type="Gene3D" id="1.10.10.60">
    <property type="entry name" value="Homeodomain-like"/>
    <property type="match status" value="2"/>
</dbReference>
<comment type="caution">
    <text evidence="11">The sequence shown here is derived from an EMBL/GenBank/DDBJ whole genome shotgun (WGS) entry which is preliminary data.</text>
</comment>
<dbReference type="SMART" id="SM00342">
    <property type="entry name" value="HTH_ARAC"/>
    <property type="match status" value="1"/>
</dbReference>
<keyword evidence="6" id="KW-0238">DNA-binding</keyword>
<dbReference type="Proteomes" id="UP000658690">
    <property type="component" value="Unassembled WGS sequence"/>
</dbReference>
<protein>
    <submittedName>
        <fullName evidence="11">Response regulator</fullName>
    </submittedName>
</protein>
<keyword evidence="5" id="KW-0805">Transcription regulation</keyword>
<dbReference type="InterPro" id="IPR011006">
    <property type="entry name" value="CheY-like_superfamily"/>
</dbReference>
<proteinExistence type="predicted"/>
<dbReference type="EMBL" id="WHOC01000133">
    <property type="protein sequence ID" value="NOU88728.1"/>
    <property type="molecule type" value="Genomic_DNA"/>
</dbReference>
<dbReference type="Gene3D" id="3.40.50.2300">
    <property type="match status" value="1"/>
</dbReference>
<keyword evidence="2" id="KW-0963">Cytoplasm</keyword>
<keyword evidence="4" id="KW-0902">Two-component regulatory system</keyword>
<organism evidence="11 12">
    <name type="scientific">Paenibacillus germinis</name>
    <dbReference type="NCBI Taxonomy" id="2654979"/>
    <lineage>
        <taxon>Bacteria</taxon>
        <taxon>Bacillati</taxon>
        <taxon>Bacillota</taxon>
        <taxon>Bacilli</taxon>
        <taxon>Bacillales</taxon>
        <taxon>Paenibacillaceae</taxon>
        <taxon>Paenibacillus</taxon>
    </lineage>
</organism>
<dbReference type="SUPFAM" id="SSF46689">
    <property type="entry name" value="Homeodomain-like"/>
    <property type="match status" value="2"/>
</dbReference>
<dbReference type="InterPro" id="IPR020449">
    <property type="entry name" value="Tscrpt_reg_AraC-type_HTH"/>
</dbReference>
<feature type="domain" description="HTH araC/xylS-type" evidence="9">
    <location>
        <begin position="433"/>
        <end position="532"/>
    </location>
</feature>
<dbReference type="RefSeq" id="WP_171691716.1">
    <property type="nucleotide sequence ID" value="NZ_WHOC01000133.1"/>
</dbReference>